<proteinExistence type="predicted"/>
<keyword evidence="5" id="KW-0472">Membrane</keyword>
<evidence type="ECO:0000313" key="7">
    <source>
        <dbReference type="EMBL" id="GAA4286053.1"/>
    </source>
</evidence>
<protein>
    <submittedName>
        <fullName evidence="7">Phosphatidylinositol mannoside acyltransferase</fullName>
    </submittedName>
</protein>
<dbReference type="PANTHER" id="PTHR30606:SF10">
    <property type="entry name" value="PHOSPHATIDYLINOSITOL MANNOSIDE ACYLTRANSFERASE"/>
    <property type="match status" value="1"/>
</dbReference>
<dbReference type="NCBIfam" id="NF005919">
    <property type="entry name" value="PRK07920.1"/>
    <property type="match status" value="1"/>
</dbReference>
<evidence type="ECO:0000313" key="8">
    <source>
        <dbReference type="Proteomes" id="UP001499841"/>
    </source>
</evidence>
<evidence type="ECO:0000256" key="2">
    <source>
        <dbReference type="ARBA" id="ARBA00022475"/>
    </source>
</evidence>
<comment type="caution">
    <text evidence="7">The sequence shown here is derived from an EMBL/GenBank/DDBJ whole genome shotgun (WGS) entry which is preliminary data.</text>
</comment>
<comment type="subcellular location">
    <subcellularLocation>
        <location evidence="1">Cell inner membrane</location>
    </subcellularLocation>
</comment>
<gene>
    <name evidence="7" type="ORF">GCM10022262_04120</name>
</gene>
<evidence type="ECO:0000256" key="3">
    <source>
        <dbReference type="ARBA" id="ARBA00022519"/>
    </source>
</evidence>
<reference evidence="8" key="1">
    <citation type="journal article" date="2019" name="Int. J. Syst. Evol. Microbiol.">
        <title>The Global Catalogue of Microorganisms (GCM) 10K type strain sequencing project: providing services to taxonomists for standard genome sequencing and annotation.</title>
        <authorList>
            <consortium name="The Broad Institute Genomics Platform"/>
            <consortium name="The Broad Institute Genome Sequencing Center for Infectious Disease"/>
            <person name="Wu L."/>
            <person name="Ma J."/>
        </authorList>
    </citation>
    <scope>NUCLEOTIDE SEQUENCE [LARGE SCALE GENOMIC DNA]</scope>
    <source>
        <strain evidence="8">JCM 17459</strain>
    </source>
</reference>
<dbReference type="Pfam" id="PF03279">
    <property type="entry name" value="Lip_A_acyltrans"/>
    <property type="match status" value="1"/>
</dbReference>
<name>A0ABP8EPZ1_9MICO</name>
<keyword evidence="4" id="KW-0808">Transferase</keyword>
<keyword evidence="2" id="KW-1003">Cell membrane</keyword>
<accession>A0ABP8EPZ1</accession>
<sequence>MRVDVAKVFSLASSGVEHLPEPVARALFSLVADVVWALRAGGVDQLERNLARVRPGLDRRALRRLSRQGMRAYLRYYCEAFQLPRLTDDQVRARVRVTGDGAVRQALAEGRSVVCALGHLGNWDLAGAWGAKNLGPVVTVAEHLEPEEVFQGFLDFRTGLGMTIIPFDKGSGVFRQLIRHARTSASMVPLLADRDLTATGVEVDLLGHRARVAPGPAALALATGLPLHPTMIRHERLTGTRRRAAGSRWGIVIEFLPPVDRAADDGGADVATLTQRWVDALGARIREHPADWHMLQPVFLADLDPDRLARASASAGPEGTAGEDG</sequence>
<keyword evidence="6 7" id="KW-0012">Acyltransferase</keyword>
<evidence type="ECO:0000256" key="1">
    <source>
        <dbReference type="ARBA" id="ARBA00004533"/>
    </source>
</evidence>
<dbReference type="CDD" id="cd07984">
    <property type="entry name" value="LPLAT_LABLAT-like"/>
    <property type="match status" value="1"/>
</dbReference>
<keyword evidence="8" id="KW-1185">Reference proteome</keyword>
<organism evidence="7 8">
    <name type="scientific">Georgenia daeguensis</name>
    <dbReference type="NCBI Taxonomy" id="908355"/>
    <lineage>
        <taxon>Bacteria</taxon>
        <taxon>Bacillati</taxon>
        <taxon>Actinomycetota</taxon>
        <taxon>Actinomycetes</taxon>
        <taxon>Micrococcales</taxon>
        <taxon>Bogoriellaceae</taxon>
        <taxon>Georgenia</taxon>
    </lineage>
</organism>
<evidence type="ECO:0000256" key="6">
    <source>
        <dbReference type="ARBA" id="ARBA00023315"/>
    </source>
</evidence>
<evidence type="ECO:0000256" key="4">
    <source>
        <dbReference type="ARBA" id="ARBA00022679"/>
    </source>
</evidence>
<dbReference type="PANTHER" id="PTHR30606">
    <property type="entry name" value="LIPID A BIOSYNTHESIS LAUROYL ACYLTRANSFERASE"/>
    <property type="match status" value="1"/>
</dbReference>
<evidence type="ECO:0000256" key="5">
    <source>
        <dbReference type="ARBA" id="ARBA00023136"/>
    </source>
</evidence>
<dbReference type="InterPro" id="IPR004960">
    <property type="entry name" value="LipA_acyltrans"/>
</dbReference>
<dbReference type="EMBL" id="BAABBA010000002">
    <property type="protein sequence ID" value="GAA4286053.1"/>
    <property type="molecule type" value="Genomic_DNA"/>
</dbReference>
<dbReference type="RefSeq" id="WP_345037101.1">
    <property type="nucleotide sequence ID" value="NZ_BAABBA010000002.1"/>
</dbReference>
<keyword evidence="3" id="KW-0997">Cell inner membrane</keyword>
<dbReference type="GO" id="GO:0016746">
    <property type="term" value="F:acyltransferase activity"/>
    <property type="evidence" value="ECO:0007669"/>
    <property type="project" value="UniProtKB-KW"/>
</dbReference>
<dbReference type="Proteomes" id="UP001499841">
    <property type="component" value="Unassembled WGS sequence"/>
</dbReference>